<gene>
    <name evidence="6" type="ORF">UABAM_02506</name>
</gene>
<evidence type="ECO:0000259" key="4">
    <source>
        <dbReference type="Pfam" id="PF00149"/>
    </source>
</evidence>
<dbReference type="RefSeq" id="WP_151968322.1">
    <property type="nucleotide sequence ID" value="NZ_AP019860.1"/>
</dbReference>
<dbReference type="GO" id="GO:0016788">
    <property type="term" value="F:hydrolase activity, acting on ester bonds"/>
    <property type="evidence" value="ECO:0007669"/>
    <property type="project" value="InterPro"/>
</dbReference>
<dbReference type="Proteomes" id="UP000326354">
    <property type="component" value="Chromosome"/>
</dbReference>
<feature type="domain" description="5'-Nucleotidase C-terminal" evidence="5">
    <location>
        <begin position="329"/>
        <end position="472"/>
    </location>
</feature>
<sequence>MRHLFILLCVVWSFTFAQDTQITILHSNDCHGHVLPFDIAGQQKVGGISPRMTYIKKIREKLTTKKQHLLLLDAGDLNTGDPFSDMLKGEPAVRIMNKMRYDAMAVGNHEFDLRLEDLLQQQKLAKFPYLSANVVYKDTQKLIFPPYIIIQKGDIKIGIFGMTTDDTPIVSTYGNDSRLQFLKHEVVIPKMIRELRPQVDFLIGVFHISLHQVVHLCKQFPGMDIVIGGHSHIITPEPIKVGKTLIAEAGSYGLLMGKFDLTFRNKKLVKWKHRNVGINLKSPIMSRGSNKVAVHASQKILDLDKEVEKIFQPYRQKVGKLLDEPLGVATKNFKRGRRHSPQSSTIGNLISDALRERTRADIALHNVGGIRADILKGNITYRDVKRVLPFSNSLYIYTLKGKDVLKILQMMADFDPTTGRFFEVSGLKFHINRGKIHDVFVGKKKLEKEKTYTLAVNSFIAQGGDGFSVFKELSQKVDTSFLLCDVLCDYIRERKIISPDRTARFTWKTSGR</sequence>
<dbReference type="OrthoDB" id="9793179at2"/>
<dbReference type="PRINTS" id="PR01607">
    <property type="entry name" value="APYRASEFAMLY"/>
</dbReference>
<dbReference type="KEGG" id="uam:UABAM_02506"/>
<dbReference type="SUPFAM" id="SSF56300">
    <property type="entry name" value="Metallo-dependent phosphatases"/>
    <property type="match status" value="1"/>
</dbReference>
<dbReference type="InterPro" id="IPR006179">
    <property type="entry name" value="5_nucleotidase/apyrase"/>
</dbReference>
<dbReference type="InterPro" id="IPR029052">
    <property type="entry name" value="Metallo-depent_PP-like"/>
</dbReference>
<evidence type="ECO:0000256" key="1">
    <source>
        <dbReference type="ARBA" id="ARBA00006654"/>
    </source>
</evidence>
<organism evidence="6 7">
    <name type="scientific">Uabimicrobium amorphum</name>
    <dbReference type="NCBI Taxonomy" id="2596890"/>
    <lineage>
        <taxon>Bacteria</taxon>
        <taxon>Pseudomonadati</taxon>
        <taxon>Planctomycetota</taxon>
        <taxon>Candidatus Uabimicrobiia</taxon>
        <taxon>Candidatus Uabimicrobiales</taxon>
        <taxon>Candidatus Uabimicrobiaceae</taxon>
        <taxon>Candidatus Uabimicrobium</taxon>
    </lineage>
</organism>
<reference evidence="6 7" key="1">
    <citation type="submission" date="2019-08" db="EMBL/GenBank/DDBJ databases">
        <title>Complete genome sequence of Candidatus Uab amorphum.</title>
        <authorList>
            <person name="Shiratori T."/>
            <person name="Suzuki S."/>
            <person name="Kakizawa Y."/>
            <person name="Ishida K."/>
        </authorList>
    </citation>
    <scope>NUCLEOTIDE SEQUENCE [LARGE SCALE GENOMIC DNA]</scope>
    <source>
        <strain evidence="6 7">SRT547</strain>
    </source>
</reference>
<dbReference type="GO" id="GO:0000166">
    <property type="term" value="F:nucleotide binding"/>
    <property type="evidence" value="ECO:0007669"/>
    <property type="project" value="UniProtKB-KW"/>
</dbReference>
<dbReference type="GO" id="GO:0046872">
    <property type="term" value="F:metal ion binding"/>
    <property type="evidence" value="ECO:0007669"/>
    <property type="project" value="InterPro"/>
</dbReference>
<dbReference type="PANTHER" id="PTHR11575">
    <property type="entry name" value="5'-NUCLEOTIDASE-RELATED"/>
    <property type="match status" value="1"/>
</dbReference>
<dbReference type="GO" id="GO:0030288">
    <property type="term" value="C:outer membrane-bounded periplasmic space"/>
    <property type="evidence" value="ECO:0007669"/>
    <property type="project" value="TreeGrafter"/>
</dbReference>
<keyword evidence="3" id="KW-0547">Nucleotide-binding</keyword>
<comment type="similarity">
    <text evidence="1 3">Belongs to the 5'-nucleotidase family.</text>
</comment>
<keyword evidence="7" id="KW-1185">Reference proteome</keyword>
<evidence type="ECO:0000256" key="2">
    <source>
        <dbReference type="ARBA" id="ARBA00022729"/>
    </source>
</evidence>
<evidence type="ECO:0000313" key="6">
    <source>
        <dbReference type="EMBL" id="BBM84150.1"/>
    </source>
</evidence>
<dbReference type="Pfam" id="PF00149">
    <property type="entry name" value="Metallophos"/>
    <property type="match status" value="1"/>
</dbReference>
<keyword evidence="3 6" id="KW-0378">Hydrolase</keyword>
<dbReference type="CDD" id="cd00845">
    <property type="entry name" value="MPP_UshA_N_like"/>
    <property type="match status" value="1"/>
</dbReference>
<dbReference type="Gene3D" id="3.90.780.10">
    <property type="entry name" value="5'-Nucleotidase, C-terminal domain"/>
    <property type="match status" value="1"/>
</dbReference>
<dbReference type="PROSITE" id="PS00786">
    <property type="entry name" value="5_NUCLEOTIDASE_2"/>
    <property type="match status" value="1"/>
</dbReference>
<dbReference type="PANTHER" id="PTHR11575:SF24">
    <property type="entry name" value="5'-NUCLEOTIDASE"/>
    <property type="match status" value="1"/>
</dbReference>
<dbReference type="InterPro" id="IPR006146">
    <property type="entry name" value="5'-Nucleotdase_CS"/>
</dbReference>
<feature type="signal peptide" evidence="3">
    <location>
        <begin position="1"/>
        <end position="17"/>
    </location>
</feature>
<evidence type="ECO:0000256" key="3">
    <source>
        <dbReference type="RuleBase" id="RU362119"/>
    </source>
</evidence>
<keyword evidence="2 3" id="KW-0732">Signal</keyword>
<dbReference type="SUPFAM" id="SSF55816">
    <property type="entry name" value="5'-nucleotidase (syn. UDP-sugar hydrolase), C-terminal domain"/>
    <property type="match status" value="1"/>
</dbReference>
<protein>
    <submittedName>
        <fullName evidence="6">Bifunctional UDP-sugarhydrolase/5'-nucleotidase</fullName>
    </submittedName>
</protein>
<dbReference type="InterPro" id="IPR004843">
    <property type="entry name" value="Calcineurin-like_PHP"/>
</dbReference>
<dbReference type="InterPro" id="IPR036907">
    <property type="entry name" value="5'-Nucleotdase_C_sf"/>
</dbReference>
<dbReference type="Pfam" id="PF02872">
    <property type="entry name" value="5_nucleotid_C"/>
    <property type="match status" value="1"/>
</dbReference>
<evidence type="ECO:0000259" key="5">
    <source>
        <dbReference type="Pfam" id="PF02872"/>
    </source>
</evidence>
<evidence type="ECO:0000313" key="7">
    <source>
        <dbReference type="Proteomes" id="UP000326354"/>
    </source>
</evidence>
<dbReference type="InterPro" id="IPR008334">
    <property type="entry name" value="5'-Nucleotdase_C"/>
</dbReference>
<proteinExistence type="inferred from homology"/>
<dbReference type="Gene3D" id="3.60.21.10">
    <property type="match status" value="1"/>
</dbReference>
<feature type="chain" id="PRO_5025092578" evidence="3">
    <location>
        <begin position="18"/>
        <end position="512"/>
    </location>
</feature>
<feature type="domain" description="Calcineurin-like phosphoesterase" evidence="4">
    <location>
        <begin position="23"/>
        <end position="232"/>
    </location>
</feature>
<name>A0A5S9IN73_UABAM</name>
<dbReference type="EMBL" id="AP019860">
    <property type="protein sequence ID" value="BBM84150.1"/>
    <property type="molecule type" value="Genomic_DNA"/>
</dbReference>
<dbReference type="GO" id="GO:0009166">
    <property type="term" value="P:nucleotide catabolic process"/>
    <property type="evidence" value="ECO:0007669"/>
    <property type="project" value="InterPro"/>
</dbReference>
<accession>A0A5S9IN73</accession>
<dbReference type="AlphaFoldDB" id="A0A5S9IN73"/>